<keyword evidence="3" id="KW-0378">Hydrolase</keyword>
<evidence type="ECO:0000313" key="3">
    <source>
        <dbReference type="EMBL" id="KAB2932332.1"/>
    </source>
</evidence>
<keyword evidence="1" id="KW-1133">Transmembrane helix</keyword>
<evidence type="ECO:0000259" key="2">
    <source>
        <dbReference type="Pfam" id="PF00561"/>
    </source>
</evidence>
<proteinExistence type="predicted"/>
<dbReference type="PRINTS" id="PR00412">
    <property type="entry name" value="EPOXHYDRLASE"/>
</dbReference>
<dbReference type="SUPFAM" id="SSF53474">
    <property type="entry name" value="alpha/beta-Hydrolases"/>
    <property type="match status" value="1"/>
</dbReference>
<feature type="transmembrane region" description="Helical" evidence="1">
    <location>
        <begin position="29"/>
        <end position="50"/>
    </location>
</feature>
<dbReference type="Gene3D" id="3.40.50.1820">
    <property type="entry name" value="alpha/beta hydrolase"/>
    <property type="match status" value="1"/>
</dbReference>
<dbReference type="EMBL" id="WBUI01000009">
    <property type="protein sequence ID" value="KAB2932332.1"/>
    <property type="molecule type" value="Genomic_DNA"/>
</dbReference>
<evidence type="ECO:0000256" key="1">
    <source>
        <dbReference type="SAM" id="Phobius"/>
    </source>
</evidence>
<keyword evidence="1" id="KW-0472">Membrane</keyword>
<comment type="caution">
    <text evidence="3">The sequence shown here is derived from an EMBL/GenBank/DDBJ whole genome shotgun (WGS) entry which is preliminary data.</text>
</comment>
<accession>A0A833H1E3</accession>
<sequence length="341" mass="38239">MRSFSAILSSLMASDLPSDRSPKSKFPVSRVIAILVLALAFIGLLIPLLVGNREERPLTSEVRQERYADRSFVKLTDGMVHYELSGPENGPLVVLVHGFSAWSTIWNGVTPELNAAGYRVLRYDLFGRGLSDRPSGVTHNADLYDRQLVELLDKLNIRTPVNLVGLSMGGAISVVFTARHPERVQRLALLAPAGHPVKLPFTAKLVRMPFIGEYIMRLLGDRTVLQGSEKSLYDAEKNWPGLRELYLEQMQFTGYRKALLQTLRDYPLNDLDAEYSKVGSYTMPVSVIWGREDSIILVENTERIKAAIPRARIEVLEKAGHIVVYEEPERVVGPLLGFLRE</sequence>
<dbReference type="InterPro" id="IPR000639">
    <property type="entry name" value="Epox_hydrolase-like"/>
</dbReference>
<dbReference type="Pfam" id="PF00561">
    <property type="entry name" value="Abhydrolase_1"/>
    <property type="match status" value="1"/>
</dbReference>
<dbReference type="GO" id="GO:0016787">
    <property type="term" value="F:hydrolase activity"/>
    <property type="evidence" value="ECO:0007669"/>
    <property type="project" value="UniProtKB-KW"/>
</dbReference>
<evidence type="ECO:0000313" key="4">
    <source>
        <dbReference type="Proteomes" id="UP000460298"/>
    </source>
</evidence>
<name>A0A833H1E3_9LEPT</name>
<keyword evidence="1" id="KW-0812">Transmembrane</keyword>
<protein>
    <submittedName>
        <fullName evidence="3">Alpha/beta hydrolase</fullName>
    </submittedName>
</protein>
<feature type="domain" description="AB hydrolase-1" evidence="2">
    <location>
        <begin position="91"/>
        <end position="328"/>
    </location>
</feature>
<dbReference type="PANTHER" id="PTHR43689">
    <property type="entry name" value="HYDROLASE"/>
    <property type="match status" value="1"/>
</dbReference>
<dbReference type="AlphaFoldDB" id="A0A833H1E3"/>
<gene>
    <name evidence="3" type="ORF">F9K24_10415</name>
</gene>
<dbReference type="PANTHER" id="PTHR43689:SF8">
    <property type="entry name" value="ALPHA_BETA-HYDROLASES SUPERFAMILY PROTEIN"/>
    <property type="match status" value="1"/>
</dbReference>
<dbReference type="InterPro" id="IPR029058">
    <property type="entry name" value="AB_hydrolase_fold"/>
</dbReference>
<dbReference type="PRINTS" id="PR00111">
    <property type="entry name" value="ABHYDROLASE"/>
</dbReference>
<dbReference type="Proteomes" id="UP000460298">
    <property type="component" value="Unassembled WGS sequence"/>
</dbReference>
<dbReference type="InterPro" id="IPR000073">
    <property type="entry name" value="AB_hydrolase_1"/>
</dbReference>
<organism evidence="3 4">
    <name type="scientific">Leptonema illini</name>
    <dbReference type="NCBI Taxonomy" id="183"/>
    <lineage>
        <taxon>Bacteria</taxon>
        <taxon>Pseudomonadati</taxon>
        <taxon>Spirochaetota</taxon>
        <taxon>Spirochaetia</taxon>
        <taxon>Leptospirales</taxon>
        <taxon>Leptospiraceae</taxon>
        <taxon>Leptonema</taxon>
    </lineage>
</organism>
<reference evidence="3 4" key="1">
    <citation type="submission" date="2019-10" db="EMBL/GenBank/DDBJ databases">
        <title>Extracellular Electron Transfer in a Candidatus Methanoperedens spp. Enrichment Culture.</title>
        <authorList>
            <person name="Berger S."/>
            <person name="Rangel Shaw D."/>
            <person name="Berben T."/>
            <person name="In 'T Zandt M."/>
            <person name="Frank J."/>
            <person name="Reimann J."/>
            <person name="Jetten M.S.M."/>
            <person name="Welte C.U."/>
        </authorList>
    </citation>
    <scope>NUCLEOTIDE SEQUENCE [LARGE SCALE GENOMIC DNA]</scope>
    <source>
        <strain evidence="3">SB12</strain>
    </source>
</reference>